<dbReference type="Gene3D" id="1.10.10.10">
    <property type="entry name" value="Winged helix-like DNA-binding domain superfamily/Winged helix DNA-binding domain"/>
    <property type="match status" value="1"/>
</dbReference>
<reference evidence="6 7" key="1">
    <citation type="journal article" date="2016" name="Nat. Microbiol.">
        <title>The Mouse Intestinal Bacterial Collection (miBC) provides host-specific insight into cultured diversity and functional potential of the gut microbiota.</title>
        <authorList>
            <person name="Lagkouvardos I."/>
            <person name="Pukall R."/>
            <person name="Abt B."/>
            <person name="Foesel B.U."/>
            <person name="Meier-Kolthoff J.P."/>
            <person name="Kumar N."/>
            <person name="Bresciani A."/>
            <person name="Martinez I."/>
            <person name="Just S."/>
            <person name="Ziegler C."/>
            <person name="Brugiroux S."/>
            <person name="Garzetti D."/>
            <person name="Wenning M."/>
            <person name="Bui T.P."/>
            <person name="Wang J."/>
            <person name="Hugenholtz F."/>
            <person name="Plugge C.M."/>
            <person name="Peterson D.A."/>
            <person name="Hornef M.W."/>
            <person name="Baines J.F."/>
            <person name="Smidt H."/>
            <person name="Walter J."/>
            <person name="Kristiansen K."/>
            <person name="Nielsen H.B."/>
            <person name="Haller D."/>
            <person name="Overmann J."/>
            <person name="Stecher B."/>
            <person name="Clavel T."/>
        </authorList>
    </citation>
    <scope>NUCLEOTIDE SEQUENCE [LARGE SCALE GENOMIC DNA]</scope>
    <source>
        <strain evidence="6 7">DSM 28560</strain>
    </source>
</reference>
<dbReference type="Proteomes" id="UP000295710">
    <property type="component" value="Unassembled WGS sequence"/>
</dbReference>
<evidence type="ECO:0000313" key="7">
    <source>
        <dbReference type="Proteomes" id="UP000295710"/>
    </source>
</evidence>
<dbReference type="InterPro" id="IPR039425">
    <property type="entry name" value="RNA_pol_sigma-70-like"/>
</dbReference>
<dbReference type="NCBIfam" id="TIGR02937">
    <property type="entry name" value="sigma70-ECF"/>
    <property type="match status" value="1"/>
</dbReference>
<keyword evidence="3" id="KW-0238">DNA-binding</keyword>
<dbReference type="GO" id="GO:0003677">
    <property type="term" value="F:DNA binding"/>
    <property type="evidence" value="ECO:0007669"/>
    <property type="project" value="UniProtKB-KW"/>
</dbReference>
<dbReference type="SUPFAM" id="SSF88659">
    <property type="entry name" value="Sigma3 and sigma4 domains of RNA polymerase sigma factors"/>
    <property type="match status" value="1"/>
</dbReference>
<keyword evidence="1" id="KW-0805">Transcription regulation</keyword>
<dbReference type="GO" id="GO:0016987">
    <property type="term" value="F:sigma factor activity"/>
    <property type="evidence" value="ECO:0007669"/>
    <property type="project" value="UniProtKB-KW"/>
</dbReference>
<dbReference type="InterPro" id="IPR014284">
    <property type="entry name" value="RNA_pol_sigma-70_dom"/>
</dbReference>
<keyword evidence="2" id="KW-0731">Sigma factor</keyword>
<keyword evidence="7" id="KW-1185">Reference proteome</keyword>
<proteinExistence type="predicted"/>
<feature type="domain" description="RNA polymerase sigma factor 70 region 4 type 2" evidence="5">
    <location>
        <begin position="79"/>
        <end position="131"/>
    </location>
</feature>
<dbReference type="Pfam" id="PF08281">
    <property type="entry name" value="Sigma70_r4_2"/>
    <property type="match status" value="1"/>
</dbReference>
<gene>
    <name evidence="6" type="ORF">E1963_08525</name>
</gene>
<dbReference type="InterPro" id="IPR013324">
    <property type="entry name" value="RNA_pol_sigma_r3/r4-like"/>
</dbReference>
<sequence length="139" mass="16329">MRTSSFEHIVSLQFNSLMMIVIKGTLSSHRRQIARRSKCEVLFCELPEIKQFEQAMNDSYSHEFVSFQVLNFVICISDEKLSTALKELTEKQRSAILLHFFQDMSDREISELCHVSRSAINSRRDRGMKKLQKLLNERK</sequence>
<dbReference type="EMBL" id="SMMX01000006">
    <property type="protein sequence ID" value="TDA21802.1"/>
    <property type="molecule type" value="Genomic_DNA"/>
</dbReference>
<dbReference type="InterPro" id="IPR013249">
    <property type="entry name" value="RNA_pol_sigma70_r4_t2"/>
</dbReference>
<evidence type="ECO:0000256" key="2">
    <source>
        <dbReference type="ARBA" id="ARBA00023082"/>
    </source>
</evidence>
<evidence type="ECO:0000259" key="5">
    <source>
        <dbReference type="Pfam" id="PF08281"/>
    </source>
</evidence>
<dbReference type="GO" id="GO:0006352">
    <property type="term" value="P:DNA-templated transcription initiation"/>
    <property type="evidence" value="ECO:0007669"/>
    <property type="project" value="InterPro"/>
</dbReference>
<evidence type="ECO:0000256" key="1">
    <source>
        <dbReference type="ARBA" id="ARBA00023015"/>
    </source>
</evidence>
<evidence type="ECO:0000256" key="4">
    <source>
        <dbReference type="ARBA" id="ARBA00023163"/>
    </source>
</evidence>
<keyword evidence="4" id="KW-0804">Transcription</keyword>
<dbReference type="RefSeq" id="WP_132277134.1">
    <property type="nucleotide sequence ID" value="NZ_JAOBST010000007.1"/>
</dbReference>
<comment type="caution">
    <text evidence="6">The sequence shown here is derived from an EMBL/GenBank/DDBJ whole genome shotgun (WGS) entry which is preliminary data.</text>
</comment>
<protein>
    <submittedName>
        <fullName evidence="6">RNA polymerase sigma factor</fullName>
    </submittedName>
</protein>
<dbReference type="PANTHER" id="PTHR43133">
    <property type="entry name" value="RNA POLYMERASE ECF-TYPE SIGMA FACTO"/>
    <property type="match status" value="1"/>
</dbReference>
<dbReference type="AlphaFoldDB" id="A0A4R4FDU7"/>
<dbReference type="InterPro" id="IPR036388">
    <property type="entry name" value="WH-like_DNA-bd_sf"/>
</dbReference>
<dbReference type="CDD" id="cd06171">
    <property type="entry name" value="Sigma70_r4"/>
    <property type="match status" value="1"/>
</dbReference>
<evidence type="ECO:0000313" key="6">
    <source>
        <dbReference type="EMBL" id="TDA21802.1"/>
    </source>
</evidence>
<evidence type="ECO:0000256" key="3">
    <source>
        <dbReference type="ARBA" id="ARBA00023125"/>
    </source>
</evidence>
<organism evidence="6 7">
    <name type="scientific">Extibacter muris</name>
    <dbReference type="NCBI Taxonomy" id="1796622"/>
    <lineage>
        <taxon>Bacteria</taxon>
        <taxon>Bacillati</taxon>
        <taxon>Bacillota</taxon>
        <taxon>Clostridia</taxon>
        <taxon>Lachnospirales</taxon>
        <taxon>Lachnospiraceae</taxon>
        <taxon>Extibacter</taxon>
    </lineage>
</organism>
<dbReference type="PANTHER" id="PTHR43133:SF8">
    <property type="entry name" value="RNA POLYMERASE SIGMA FACTOR HI_1459-RELATED"/>
    <property type="match status" value="1"/>
</dbReference>
<accession>A0A4R4FDU7</accession>
<name>A0A4R4FDU7_9FIRM</name>